<keyword evidence="14" id="KW-0496">Mitochondrion</keyword>
<feature type="domain" description="Cytochrome b/b6 C-terminal region profile" evidence="21">
    <location>
        <begin position="1"/>
        <end position="87"/>
    </location>
</feature>
<evidence type="ECO:0000256" key="17">
    <source>
        <dbReference type="ARBA" id="ARBA00031681"/>
    </source>
</evidence>
<feature type="non-terminal residue" evidence="22">
    <location>
        <position position="87"/>
    </location>
</feature>
<comment type="caution">
    <text evidence="22">The sequence shown here is derived from an EMBL/GenBank/DDBJ whole genome shotgun (WGS) entry which is preliminary data.</text>
</comment>
<evidence type="ECO:0000256" key="19">
    <source>
        <dbReference type="ARBA" id="ARBA00032818"/>
    </source>
</evidence>
<evidence type="ECO:0000256" key="2">
    <source>
        <dbReference type="ARBA" id="ARBA00004448"/>
    </source>
</evidence>
<evidence type="ECO:0000313" key="23">
    <source>
        <dbReference type="Proteomes" id="UP001066276"/>
    </source>
</evidence>
<evidence type="ECO:0000256" key="8">
    <source>
        <dbReference type="ARBA" id="ARBA00022723"/>
    </source>
</evidence>
<evidence type="ECO:0000256" key="7">
    <source>
        <dbReference type="ARBA" id="ARBA00022692"/>
    </source>
</evidence>
<dbReference type="InterPro" id="IPR036150">
    <property type="entry name" value="Cyt_b/b6_C_sf"/>
</dbReference>
<accession>A0AAV7KUL1</accession>
<name>A0AAV7KUL1_PLEWA</name>
<dbReference type="Proteomes" id="UP001066276">
    <property type="component" value="Unassembled WGS sequence"/>
</dbReference>
<dbReference type="Gene3D" id="1.20.810.10">
    <property type="entry name" value="Cytochrome Bc1 Complex, Chain C"/>
    <property type="match status" value="1"/>
</dbReference>
<evidence type="ECO:0000256" key="15">
    <source>
        <dbReference type="ARBA" id="ARBA00023136"/>
    </source>
</evidence>
<evidence type="ECO:0000256" key="13">
    <source>
        <dbReference type="ARBA" id="ARBA00023075"/>
    </source>
</evidence>
<dbReference type="PROSITE" id="PS51003">
    <property type="entry name" value="CYTB_CTER"/>
    <property type="match status" value="1"/>
</dbReference>
<dbReference type="GO" id="GO:0046872">
    <property type="term" value="F:metal ion binding"/>
    <property type="evidence" value="ECO:0007669"/>
    <property type="project" value="UniProtKB-KW"/>
</dbReference>
<evidence type="ECO:0000256" key="20">
    <source>
        <dbReference type="SAM" id="Phobius"/>
    </source>
</evidence>
<keyword evidence="8" id="KW-0479">Metal-binding</keyword>
<feature type="non-terminal residue" evidence="22">
    <location>
        <position position="1"/>
    </location>
</feature>
<keyword evidence="23" id="KW-1185">Reference proteome</keyword>
<keyword evidence="4" id="KW-0813">Transport</keyword>
<dbReference type="GO" id="GO:0005743">
    <property type="term" value="C:mitochondrial inner membrane"/>
    <property type="evidence" value="ECO:0007669"/>
    <property type="project" value="UniProtKB-SubCell"/>
</dbReference>
<keyword evidence="7 20" id="KW-0812">Transmembrane</keyword>
<dbReference type="InterPro" id="IPR027387">
    <property type="entry name" value="Cytb/b6-like_sf"/>
</dbReference>
<dbReference type="PANTHER" id="PTHR19271">
    <property type="entry name" value="CYTOCHROME B"/>
    <property type="match status" value="1"/>
</dbReference>
<keyword evidence="12" id="KW-0408">Iron</keyword>
<evidence type="ECO:0000256" key="1">
    <source>
        <dbReference type="ARBA" id="ARBA00002566"/>
    </source>
</evidence>
<evidence type="ECO:0000256" key="18">
    <source>
        <dbReference type="ARBA" id="ARBA00032600"/>
    </source>
</evidence>
<keyword evidence="9" id="KW-0999">Mitochondrion inner membrane</keyword>
<gene>
    <name evidence="22" type="ORF">NDU88_000348</name>
</gene>
<organism evidence="22 23">
    <name type="scientific">Pleurodeles waltl</name>
    <name type="common">Iberian ribbed newt</name>
    <dbReference type="NCBI Taxonomy" id="8319"/>
    <lineage>
        <taxon>Eukaryota</taxon>
        <taxon>Metazoa</taxon>
        <taxon>Chordata</taxon>
        <taxon>Craniata</taxon>
        <taxon>Vertebrata</taxon>
        <taxon>Euteleostomi</taxon>
        <taxon>Amphibia</taxon>
        <taxon>Batrachia</taxon>
        <taxon>Caudata</taxon>
        <taxon>Salamandroidea</taxon>
        <taxon>Salamandridae</taxon>
        <taxon>Pleurodelinae</taxon>
        <taxon>Pleurodeles</taxon>
    </lineage>
</organism>
<comment type="function">
    <text evidence="1">Component of the ubiquinol-cytochrome c reductase complex (complex III or cytochrome b-c1 complex) that is part of the mitochondrial respiratory chain. The b-c1 complex mediates electron transfer from ubiquinol to cytochrome c. Contributes to the generation of a proton gradient across the mitochondrial membrane that is then used for ATP synthesis.</text>
</comment>
<comment type="subcellular location">
    <subcellularLocation>
        <location evidence="2">Mitochondrion inner membrane</location>
        <topology evidence="2">Multi-pass membrane protein</topology>
    </subcellularLocation>
</comment>
<dbReference type="AlphaFoldDB" id="A0AAV7KUL1"/>
<evidence type="ECO:0000256" key="5">
    <source>
        <dbReference type="ARBA" id="ARBA00022617"/>
    </source>
</evidence>
<evidence type="ECO:0000256" key="16">
    <source>
        <dbReference type="ARBA" id="ARBA00029812"/>
    </source>
</evidence>
<feature type="transmembrane region" description="Helical" evidence="20">
    <location>
        <begin position="6"/>
        <end position="22"/>
    </location>
</feature>
<keyword evidence="13" id="KW-0830">Ubiquinone</keyword>
<evidence type="ECO:0000256" key="9">
    <source>
        <dbReference type="ARBA" id="ARBA00022792"/>
    </source>
</evidence>
<evidence type="ECO:0000256" key="10">
    <source>
        <dbReference type="ARBA" id="ARBA00022982"/>
    </source>
</evidence>
<evidence type="ECO:0000313" key="22">
    <source>
        <dbReference type="EMBL" id="KAJ1079415.1"/>
    </source>
</evidence>
<keyword evidence="11 20" id="KW-1133">Transmembrane helix</keyword>
<keyword evidence="15 20" id="KW-0472">Membrane</keyword>
<keyword evidence="5" id="KW-0349">Heme</keyword>
<reference evidence="22 23" key="1">
    <citation type="journal article" date="2022" name="bioRxiv">
        <title>Sequencing and chromosome-scale assembly of the giantPleurodeles waltlgenome.</title>
        <authorList>
            <person name="Brown T."/>
            <person name="Elewa A."/>
            <person name="Iarovenko S."/>
            <person name="Subramanian E."/>
            <person name="Araus A.J."/>
            <person name="Petzold A."/>
            <person name="Susuki M."/>
            <person name="Suzuki K.-i.T."/>
            <person name="Hayashi T."/>
            <person name="Toyoda A."/>
            <person name="Oliveira C."/>
            <person name="Osipova E."/>
            <person name="Leigh N.D."/>
            <person name="Simon A."/>
            <person name="Yun M.H."/>
        </authorList>
    </citation>
    <scope>NUCLEOTIDE SEQUENCE [LARGE SCALE GENOMIC DNA]</scope>
    <source>
        <strain evidence="22">20211129_DDA</strain>
        <tissue evidence="22">Liver</tissue>
    </source>
</reference>
<evidence type="ECO:0000256" key="3">
    <source>
        <dbReference type="ARBA" id="ARBA00013531"/>
    </source>
</evidence>
<evidence type="ECO:0000256" key="14">
    <source>
        <dbReference type="ARBA" id="ARBA00023128"/>
    </source>
</evidence>
<dbReference type="GO" id="GO:0006122">
    <property type="term" value="P:mitochondrial electron transport, ubiquinol to cytochrome c"/>
    <property type="evidence" value="ECO:0007669"/>
    <property type="project" value="TreeGrafter"/>
</dbReference>
<protein>
    <recommendedName>
        <fullName evidence="3">Cytochrome b</fullName>
    </recommendedName>
    <alternativeName>
        <fullName evidence="17">Complex III subunit 3</fullName>
    </alternativeName>
    <alternativeName>
        <fullName evidence="18">Complex III subunit III</fullName>
    </alternativeName>
    <alternativeName>
        <fullName evidence="16">Cytochrome b-c1 complex subunit 3</fullName>
    </alternativeName>
    <alternativeName>
        <fullName evidence="19">Ubiquinol-cytochrome-c reductase complex cytochrome b subunit</fullName>
    </alternativeName>
</protein>
<dbReference type="Pfam" id="PF00032">
    <property type="entry name" value="Cytochrom_B_C"/>
    <property type="match status" value="1"/>
</dbReference>
<dbReference type="GO" id="GO:0016491">
    <property type="term" value="F:oxidoreductase activity"/>
    <property type="evidence" value="ECO:0007669"/>
    <property type="project" value="UniProtKB-UniRule"/>
</dbReference>
<feature type="transmembrane region" description="Helical" evidence="20">
    <location>
        <begin position="63"/>
        <end position="83"/>
    </location>
</feature>
<evidence type="ECO:0000256" key="11">
    <source>
        <dbReference type="ARBA" id="ARBA00022989"/>
    </source>
</evidence>
<sequence length="87" mass="9693">GVVALLISILILIIYPALHTSKQRSLIFRPISQILFWALVANILILTWIGGKPVEPPFIEIGQIASILYFSLFIILIPITGLLENKL</sequence>
<evidence type="ECO:0000256" key="6">
    <source>
        <dbReference type="ARBA" id="ARBA00022660"/>
    </source>
</evidence>
<dbReference type="PANTHER" id="PTHR19271:SF16">
    <property type="entry name" value="CYTOCHROME B"/>
    <property type="match status" value="1"/>
</dbReference>
<evidence type="ECO:0000256" key="4">
    <source>
        <dbReference type="ARBA" id="ARBA00022448"/>
    </source>
</evidence>
<keyword evidence="6" id="KW-0679">Respiratory chain</keyword>
<keyword evidence="10" id="KW-0249">Electron transport</keyword>
<dbReference type="EMBL" id="JANPWB010000257">
    <property type="protein sequence ID" value="KAJ1079415.1"/>
    <property type="molecule type" value="Genomic_DNA"/>
</dbReference>
<evidence type="ECO:0000259" key="21">
    <source>
        <dbReference type="PROSITE" id="PS51003"/>
    </source>
</evidence>
<proteinExistence type="predicted"/>
<dbReference type="GO" id="GO:0008121">
    <property type="term" value="F:quinol-cytochrome-c reductase activity"/>
    <property type="evidence" value="ECO:0007669"/>
    <property type="project" value="TreeGrafter"/>
</dbReference>
<feature type="transmembrane region" description="Helical" evidence="20">
    <location>
        <begin position="34"/>
        <end position="51"/>
    </location>
</feature>
<dbReference type="SUPFAM" id="SSF81648">
    <property type="entry name" value="a domain/subunit of cytochrome bc1 complex (Ubiquinol-cytochrome c reductase)"/>
    <property type="match status" value="1"/>
</dbReference>
<evidence type="ECO:0000256" key="12">
    <source>
        <dbReference type="ARBA" id="ARBA00023004"/>
    </source>
</evidence>
<dbReference type="InterPro" id="IPR005798">
    <property type="entry name" value="Cyt_b/b6_C"/>
</dbReference>